<comment type="caution">
    <text evidence="2">The sequence shown here is derived from an EMBL/GenBank/DDBJ whole genome shotgun (WGS) entry which is preliminary data.</text>
</comment>
<sequence>MTEYSDLGHMQPADVGSGKFVIPHHCVLRPESTTTKLRVVFDASARTTNGKSLNDIVYTGPKLQNDIVDVLTKFRLHAIVFTSDISKMYRNIDLRQEDRGWQHVLWRNSPADPVHMWRLQLSWDKPVPPEIAHQWHNFISEMQHVKQIKLTRRVTHDDAKSYQLIGFCDGSSKAYGCCVYLRAVRANHFNTHLLIAKSKVAPLKPLTVNRLELCGAVLLGRVLKHMQNLLRDKIPLSKVIAFTDSNTVLAWLHTEPHKLKTFVSHRVAKIIDDVSVDSWQHVSTYDNPADHCSRGLSGSQLATCCTWWSGPNWLANDSSTWPVKCKWESQDSVPELRSTAHVSQTDTSSAELDFISGLLDRYSTLSRVQRVLAWCLRAVAAFKRNSKTKNFLSVSELEQSIVYMVRHEQKLHLTDEVKATKSVKKLSPFIDDAGLLRVGGRLKHANLPATIKHPVLLPKASRLSLLIIDHFHVNYLHCGPRTLQSIIQRRYWILGIRNLIRSRLSKCIACFKVKPVVCQPLMGNLPSPRVQPTRCFQNVGIDFAGPFMVKESRRRNARTYKAYVCVFVCLAVKAIHLEAVTELSTSAFLAALDRFVSRRGLCTFIVTDCGTNFIGARRYLNELQQMISKNKDSLESSLAKRNIIWRLNPPTGSNFGGIFESGVKSMKFHLKRVIGLQVLTFEELITILTKVEAILNSRPLCCLSPDPNEVDILTPGHFLVHGSLISLPEPELSNEYVPPRARWQMLQKLTQSFWHTWQRDYLHTLQQRAKWFREQPNIHVGDIVLIVDSNLPPLEWRSGRVQDVHPGKDGVVRVVTLRTTNGLLKRPVNKLCPLPLNQ</sequence>
<evidence type="ECO:0000313" key="2">
    <source>
        <dbReference type="EMBL" id="CAK1598342.1"/>
    </source>
</evidence>
<dbReference type="GO" id="GO:0015074">
    <property type="term" value="P:DNA integration"/>
    <property type="evidence" value="ECO:0007669"/>
    <property type="project" value="InterPro"/>
</dbReference>
<accession>A0AAV1LW01</accession>
<dbReference type="PROSITE" id="PS50994">
    <property type="entry name" value="INTEGRASE"/>
    <property type="match status" value="1"/>
</dbReference>
<dbReference type="Pfam" id="PF05380">
    <property type="entry name" value="Peptidase_A17"/>
    <property type="match status" value="1"/>
</dbReference>
<dbReference type="SUPFAM" id="SSF56672">
    <property type="entry name" value="DNA/RNA polymerases"/>
    <property type="match status" value="1"/>
</dbReference>
<dbReference type="SUPFAM" id="SSF53098">
    <property type="entry name" value="Ribonuclease H-like"/>
    <property type="match status" value="1"/>
</dbReference>
<name>A0AAV1LW01_9NEOP</name>
<feature type="domain" description="Integrase catalytic" evidence="1">
    <location>
        <begin position="528"/>
        <end position="723"/>
    </location>
</feature>
<protein>
    <recommendedName>
        <fullName evidence="1">Integrase catalytic domain-containing protein</fullName>
    </recommendedName>
</protein>
<dbReference type="GO" id="GO:0042575">
    <property type="term" value="C:DNA polymerase complex"/>
    <property type="evidence" value="ECO:0007669"/>
    <property type="project" value="UniProtKB-ARBA"/>
</dbReference>
<keyword evidence="3" id="KW-1185">Reference proteome</keyword>
<dbReference type="PANTHER" id="PTHR47331">
    <property type="entry name" value="PHD-TYPE DOMAIN-CONTAINING PROTEIN"/>
    <property type="match status" value="1"/>
</dbReference>
<dbReference type="InterPro" id="IPR040676">
    <property type="entry name" value="DUF5641"/>
</dbReference>
<dbReference type="AlphaFoldDB" id="A0AAV1LW01"/>
<dbReference type="PANTHER" id="PTHR47331:SF1">
    <property type="entry name" value="GAG-LIKE PROTEIN"/>
    <property type="match status" value="1"/>
</dbReference>
<evidence type="ECO:0000313" key="3">
    <source>
        <dbReference type="Proteomes" id="UP001314205"/>
    </source>
</evidence>
<dbReference type="InterPro" id="IPR041588">
    <property type="entry name" value="Integrase_H2C2"/>
</dbReference>
<dbReference type="EMBL" id="CAVLGL010000104">
    <property type="protein sequence ID" value="CAK1598342.1"/>
    <property type="molecule type" value="Genomic_DNA"/>
</dbReference>
<reference evidence="2 3" key="1">
    <citation type="submission" date="2023-11" db="EMBL/GenBank/DDBJ databases">
        <authorList>
            <person name="Hedman E."/>
            <person name="Englund M."/>
            <person name="Stromberg M."/>
            <person name="Nyberg Akerstrom W."/>
            <person name="Nylinder S."/>
            <person name="Jareborg N."/>
            <person name="Kallberg Y."/>
            <person name="Kronander E."/>
        </authorList>
    </citation>
    <scope>NUCLEOTIDE SEQUENCE [LARGE SCALE GENOMIC DNA]</scope>
</reference>
<dbReference type="InterPro" id="IPR001584">
    <property type="entry name" value="Integrase_cat-core"/>
</dbReference>
<dbReference type="GO" id="GO:0003676">
    <property type="term" value="F:nucleic acid binding"/>
    <property type="evidence" value="ECO:0007669"/>
    <property type="project" value="InterPro"/>
</dbReference>
<dbReference type="Gene3D" id="3.30.420.10">
    <property type="entry name" value="Ribonuclease H-like superfamily/Ribonuclease H"/>
    <property type="match status" value="1"/>
</dbReference>
<dbReference type="Pfam" id="PF17921">
    <property type="entry name" value="Integrase_H2C2"/>
    <property type="match status" value="1"/>
</dbReference>
<organism evidence="2 3">
    <name type="scientific">Parnassius mnemosyne</name>
    <name type="common">clouded apollo</name>
    <dbReference type="NCBI Taxonomy" id="213953"/>
    <lineage>
        <taxon>Eukaryota</taxon>
        <taxon>Metazoa</taxon>
        <taxon>Ecdysozoa</taxon>
        <taxon>Arthropoda</taxon>
        <taxon>Hexapoda</taxon>
        <taxon>Insecta</taxon>
        <taxon>Pterygota</taxon>
        <taxon>Neoptera</taxon>
        <taxon>Endopterygota</taxon>
        <taxon>Lepidoptera</taxon>
        <taxon>Glossata</taxon>
        <taxon>Ditrysia</taxon>
        <taxon>Papilionoidea</taxon>
        <taxon>Papilionidae</taxon>
        <taxon>Parnassiinae</taxon>
        <taxon>Parnassini</taxon>
        <taxon>Parnassius</taxon>
        <taxon>Driopa</taxon>
    </lineage>
</organism>
<dbReference type="InterPro" id="IPR036397">
    <property type="entry name" value="RNaseH_sf"/>
</dbReference>
<gene>
    <name evidence="2" type="ORF">PARMNEM_LOCUS17340</name>
</gene>
<evidence type="ECO:0000259" key="1">
    <source>
        <dbReference type="PROSITE" id="PS50994"/>
    </source>
</evidence>
<dbReference type="InterPro" id="IPR008042">
    <property type="entry name" value="Retrotrans_Pao"/>
</dbReference>
<dbReference type="Proteomes" id="UP001314205">
    <property type="component" value="Unassembled WGS sequence"/>
</dbReference>
<proteinExistence type="predicted"/>
<dbReference type="GO" id="GO:0071897">
    <property type="term" value="P:DNA biosynthetic process"/>
    <property type="evidence" value="ECO:0007669"/>
    <property type="project" value="UniProtKB-ARBA"/>
</dbReference>
<dbReference type="InterPro" id="IPR012337">
    <property type="entry name" value="RNaseH-like_sf"/>
</dbReference>
<dbReference type="Pfam" id="PF18701">
    <property type="entry name" value="DUF5641"/>
    <property type="match status" value="1"/>
</dbReference>
<dbReference type="InterPro" id="IPR043502">
    <property type="entry name" value="DNA/RNA_pol_sf"/>
</dbReference>